<keyword evidence="2" id="KW-1185">Reference proteome</keyword>
<dbReference type="EMBL" id="MN586028">
    <property type="protein sequence ID" value="QGJ93599.1"/>
    <property type="molecule type" value="Genomic_DNA"/>
</dbReference>
<dbReference type="Gene3D" id="3.40.50.1820">
    <property type="entry name" value="alpha/beta hydrolase"/>
    <property type="match status" value="1"/>
</dbReference>
<evidence type="ECO:0000313" key="2">
    <source>
        <dbReference type="Proteomes" id="UP000425543"/>
    </source>
</evidence>
<name>A0A649VNK0_9CAUD</name>
<dbReference type="Proteomes" id="UP000425543">
    <property type="component" value="Segment"/>
</dbReference>
<dbReference type="RefSeq" id="YP_010002433.1">
    <property type="nucleotide sequence ID" value="NC_053244.1"/>
</dbReference>
<dbReference type="KEGG" id="vg:63026983"/>
<sequence length="240" mass="26238">MTDYIVTFRGINERLTGNMLDHLAYPLPPGWMRVEVPWSASYGQTSSYAQSLASGMKLGEQTVREIRAAHPRARIILAGYSGGAALAGDLANRLGTVIDGVILVADPNYPGTGGDFGIAGARTIRADVPVRWVINPRDVICCCPKLSPLRIIAITTPRMALGDLRAWPADVARLLRDRKTRLELGELIGPWWLPTTWARYDRAVADADGYRSGREHVQAYTRAAPGGSLMARARAWMLAL</sequence>
<organism evidence="1 2">
    <name type="scientific">Gordonia phage MelBins</name>
    <dbReference type="NCBI Taxonomy" id="2656540"/>
    <lineage>
        <taxon>Viruses</taxon>
        <taxon>Duplodnaviria</taxon>
        <taxon>Heunggongvirae</taxon>
        <taxon>Uroviricota</taxon>
        <taxon>Caudoviricetes</taxon>
        <taxon>Stackebrandtviridae</taxon>
        <taxon>Schenleyvirinae</taxon>
        <taxon>Leonardvirus</taxon>
        <taxon>Leonardvirus melbins</taxon>
    </lineage>
</organism>
<protein>
    <submittedName>
        <fullName evidence="1">Lysin B</fullName>
    </submittedName>
</protein>
<evidence type="ECO:0000313" key="1">
    <source>
        <dbReference type="EMBL" id="QGJ93599.1"/>
    </source>
</evidence>
<proteinExistence type="predicted"/>
<reference evidence="1 2" key="1">
    <citation type="submission" date="2019-10" db="EMBL/GenBank/DDBJ databases">
        <authorList>
            <person name="Hernandez-Flores M.J."/>
            <person name="Aleman-Lozada M."/>
            <person name="Aponte-Olivieri F."/>
            <person name="Cruz-Velazquez M.A."/>
            <person name="Diaz-Melendez B.J."/>
            <person name="Jana-Martinez N.E."/>
            <person name="Medina-Santiago V."/>
            <person name="Mercado-Mulero C."/>
            <person name="Herrera-DelValle R.J."/>
            <person name="Ocasio-Caldero C.E."/>
            <person name="Silva-Martinez J.O."/>
            <person name="Fernandez-Martinez M."/>
            <person name="Vazquez E."/>
            <person name="Rubin M.R."/>
            <person name="Fryberger R.B."/>
            <person name="Garlena R.A."/>
            <person name="Russell D.A."/>
            <person name="Pope W.H."/>
            <person name="Jacobs-Sera D."/>
            <person name="Hatfull G.F."/>
        </authorList>
    </citation>
    <scope>NUCLEOTIDE SEQUENCE [LARGE SCALE GENOMIC DNA]</scope>
</reference>
<dbReference type="SUPFAM" id="SSF53474">
    <property type="entry name" value="alpha/beta-Hydrolases"/>
    <property type="match status" value="2"/>
</dbReference>
<gene>
    <name evidence="1" type="primary">45</name>
    <name evidence="1" type="ORF">SEA_MELBINS_45</name>
</gene>
<accession>A0A649VNK0</accession>
<dbReference type="InterPro" id="IPR029058">
    <property type="entry name" value="AB_hydrolase_fold"/>
</dbReference>
<dbReference type="GeneID" id="63026983"/>